<dbReference type="EMBL" id="LDOT01000020">
    <property type="protein sequence ID" value="KLV04749.1"/>
    <property type="molecule type" value="Genomic_DNA"/>
</dbReference>
<dbReference type="AlphaFoldDB" id="A0A0J1GZ42"/>
<dbReference type="Proteomes" id="UP000036097">
    <property type="component" value="Unassembled WGS sequence"/>
</dbReference>
<name>A0A0J1GZ42_9GAMM</name>
<evidence type="ECO:0000313" key="1">
    <source>
        <dbReference type="EMBL" id="KLV04749.1"/>
    </source>
</evidence>
<dbReference type="PATRIC" id="fig|1195763.3.peg.2875"/>
<accession>A0A0J1GZ42</accession>
<gene>
    <name evidence="1" type="ORF">ABT56_13565</name>
</gene>
<evidence type="ECO:0000313" key="2">
    <source>
        <dbReference type="Proteomes" id="UP000036097"/>
    </source>
</evidence>
<keyword evidence="2" id="KW-1185">Reference proteome</keyword>
<reference evidence="1 2" key="1">
    <citation type="submission" date="2015-05" db="EMBL/GenBank/DDBJ databases">
        <title>Photobacterium galathea sp. nov.</title>
        <authorList>
            <person name="Machado H."/>
            <person name="Gram L."/>
        </authorList>
    </citation>
    <scope>NUCLEOTIDE SEQUENCE [LARGE SCALE GENOMIC DNA]</scope>
    <source>
        <strain evidence="1 2">CGMCC 1.12159</strain>
    </source>
</reference>
<protein>
    <submittedName>
        <fullName evidence="1">Uncharacterized protein</fullName>
    </submittedName>
</protein>
<organism evidence="1 2">
    <name type="scientific">Photobacterium aquae</name>
    <dbReference type="NCBI Taxonomy" id="1195763"/>
    <lineage>
        <taxon>Bacteria</taxon>
        <taxon>Pseudomonadati</taxon>
        <taxon>Pseudomonadota</taxon>
        <taxon>Gammaproteobacteria</taxon>
        <taxon>Vibrionales</taxon>
        <taxon>Vibrionaceae</taxon>
        <taxon>Photobacterium</taxon>
    </lineage>
</organism>
<comment type="caution">
    <text evidence="1">The sequence shown here is derived from an EMBL/GenBank/DDBJ whole genome shotgun (WGS) entry which is preliminary data.</text>
</comment>
<sequence length="68" mass="8013">MHSSNARRILKDVERQIKPKDAQKLAKIKNKLFYLPFCKAVYSYKALQVVRNCFGTKNITRTKNQNKQ</sequence>
<proteinExistence type="predicted"/>